<dbReference type="Gene3D" id="3.40.50.10860">
    <property type="entry name" value="Leucine Dehydrogenase, chain A, domain 1"/>
    <property type="match status" value="1"/>
</dbReference>
<dbReference type="SUPFAM" id="SSF53223">
    <property type="entry name" value="Aminoacid dehydrogenase-like, N-terminal domain"/>
    <property type="match status" value="1"/>
</dbReference>
<dbReference type="CDD" id="cd01065">
    <property type="entry name" value="NAD_bind_Shikimate_DH"/>
    <property type="match status" value="1"/>
</dbReference>
<sequence>MTMMKMQGSLLFLLPIVAFCFSQPKVFGTRPHISQRGNGLPHLSDDATTVWNRMRQERSQASSSCTLQSSPIDISANGVVGSSSSSEGKKGSIFYDYDKPILLVGSSSSPDNGELMRLASYLQNNKDVFRTQNPRIIVPASVGVSTNDDNVLVVENEKLLEELRNDDAMKTYQWPDIVVVDLNGVDGSESSDLVRSLYQDAGLLSIYVNVEPTDDAARDDSEQKVKEEQEKNFFLPFSDYELCIRNEGIPNGGSPSKTDFDWEHVEWELTRLLARARLIPALPGDKTRSTNSAHLTMGDHTFFLSLSFPDIREVKQYAAQMCADVDAMEYRTDLLDCRDSRFDILYGMQLLRSYCRPNAVRVPGVPLAGSVIEDVMPIVYTVRTQNQAGTYPDDEEGIEKMFQMLEWGLRGGVEVLDAESAWDFVLTNNLLKLAESRYSSQILGSHHVVNEQVTTEDAVMLFEQCALNGRAHGAKVVLSIESEEKDRMAYEAALIAAELAREEGSPVIPHISLILGDVGQFSRIINLPFTPVTHESLPNKAAPGQLTAMEIMTTRLLTKIFESKKYAILGHNIAYSVSPQMQGSAFRATKLPHEYLRADVPTVEEFVESDFFKSGDFGGCSVTIPHKQAIMPYMNKLSDAAERIGSVNTVVAADEFEEEGFQRVLYGDNTDWKGIFNPLERLLGGTVDTDNDVALILGAGGTARAAAYVADKLGLQKVYFNRTPSKAADLVESFGGTLLDTLDESATEGHSLGDLLKDGETTKRLRVVISTLPAAANFELPSWVLEDKSQLPIVFDVNYKPYRTALLDQAEEAGCAVVRGSEMLWEQGVGQFELWTGRTAPYAVMKQVVLENCLEKPVLE</sequence>
<accession>A0A7S3DN12</accession>
<dbReference type="GO" id="GO:0019632">
    <property type="term" value="P:shikimate metabolic process"/>
    <property type="evidence" value="ECO:0007669"/>
    <property type="project" value="TreeGrafter"/>
</dbReference>
<dbReference type="Pfam" id="PF08501">
    <property type="entry name" value="Shikimate_dh_N"/>
    <property type="match status" value="1"/>
</dbReference>
<evidence type="ECO:0000259" key="3">
    <source>
        <dbReference type="Pfam" id="PF18317"/>
    </source>
</evidence>
<dbReference type="GO" id="GO:0004764">
    <property type="term" value="F:shikimate 3-dehydrogenase (NADP+) activity"/>
    <property type="evidence" value="ECO:0007669"/>
    <property type="project" value="InterPro"/>
</dbReference>
<dbReference type="Pfam" id="PF01487">
    <property type="entry name" value="DHquinase_I"/>
    <property type="match status" value="1"/>
</dbReference>
<dbReference type="GO" id="GO:0009423">
    <property type="term" value="P:chorismate biosynthetic process"/>
    <property type="evidence" value="ECO:0007669"/>
    <property type="project" value="TreeGrafter"/>
</dbReference>
<dbReference type="CDD" id="cd00502">
    <property type="entry name" value="DHQase_I"/>
    <property type="match status" value="1"/>
</dbReference>
<feature type="chain" id="PRO_5030985733" description="Shikimate dehydrogenase (NADP(+))" evidence="1">
    <location>
        <begin position="29"/>
        <end position="860"/>
    </location>
</feature>
<dbReference type="Pfam" id="PF18317">
    <property type="entry name" value="SDH_C"/>
    <property type="match status" value="1"/>
</dbReference>
<organism evidence="4">
    <name type="scientific">Entomoneis paludosa</name>
    <dbReference type="NCBI Taxonomy" id="265537"/>
    <lineage>
        <taxon>Eukaryota</taxon>
        <taxon>Sar</taxon>
        <taxon>Stramenopiles</taxon>
        <taxon>Ochrophyta</taxon>
        <taxon>Bacillariophyta</taxon>
        <taxon>Bacillariophyceae</taxon>
        <taxon>Bacillariophycidae</taxon>
        <taxon>Entomoneidaceae</taxon>
        <taxon>Entomoneis</taxon>
    </lineage>
</organism>
<dbReference type="InterPro" id="IPR013785">
    <property type="entry name" value="Aldolase_TIM"/>
</dbReference>
<name>A0A7S3DN12_9STRA</name>
<dbReference type="EMBL" id="HBHT01013632">
    <property type="protein sequence ID" value="CAD9959336.1"/>
    <property type="molecule type" value="Transcribed_RNA"/>
</dbReference>
<dbReference type="InterPro" id="IPR041121">
    <property type="entry name" value="SDH_C"/>
</dbReference>
<protein>
    <recommendedName>
        <fullName evidence="5">Shikimate dehydrogenase (NADP(+))</fullName>
    </recommendedName>
</protein>
<dbReference type="InterPro" id="IPR022893">
    <property type="entry name" value="Shikimate_DH_fam"/>
</dbReference>
<proteinExistence type="predicted"/>
<gene>
    <name evidence="4" type="ORF">APAL1065_LOCUS9139</name>
</gene>
<keyword evidence="1" id="KW-0732">Signal</keyword>
<dbReference type="InterPro" id="IPR046346">
    <property type="entry name" value="Aminoacid_DH-like_N_sf"/>
</dbReference>
<reference evidence="4" key="1">
    <citation type="submission" date="2021-01" db="EMBL/GenBank/DDBJ databases">
        <authorList>
            <person name="Corre E."/>
            <person name="Pelletier E."/>
            <person name="Niang G."/>
            <person name="Scheremetjew M."/>
            <person name="Finn R."/>
            <person name="Kale V."/>
            <person name="Holt S."/>
            <person name="Cochrane G."/>
            <person name="Meng A."/>
            <person name="Brown T."/>
            <person name="Cohen L."/>
        </authorList>
    </citation>
    <scope>NUCLEOTIDE SEQUENCE</scope>
    <source>
        <strain evidence="4">CCMP125</strain>
    </source>
</reference>
<dbReference type="InterPro" id="IPR036291">
    <property type="entry name" value="NAD(P)-bd_dom_sf"/>
</dbReference>
<dbReference type="Gene3D" id="3.20.20.70">
    <property type="entry name" value="Aldolase class I"/>
    <property type="match status" value="1"/>
</dbReference>
<dbReference type="PANTHER" id="PTHR21089">
    <property type="entry name" value="SHIKIMATE DEHYDROGENASE"/>
    <property type="match status" value="1"/>
</dbReference>
<dbReference type="SUPFAM" id="SSF51569">
    <property type="entry name" value="Aldolase"/>
    <property type="match status" value="1"/>
</dbReference>
<dbReference type="InterPro" id="IPR013708">
    <property type="entry name" value="Shikimate_DH-bd_N"/>
</dbReference>
<dbReference type="AlphaFoldDB" id="A0A7S3DN12"/>
<evidence type="ECO:0000259" key="2">
    <source>
        <dbReference type="Pfam" id="PF08501"/>
    </source>
</evidence>
<feature type="signal peptide" evidence="1">
    <location>
        <begin position="1"/>
        <end position="28"/>
    </location>
</feature>
<feature type="domain" description="SDH C-terminal" evidence="3">
    <location>
        <begin position="820"/>
        <end position="850"/>
    </location>
</feature>
<evidence type="ECO:0008006" key="5">
    <source>
        <dbReference type="Google" id="ProtNLM"/>
    </source>
</evidence>
<dbReference type="InterPro" id="IPR001381">
    <property type="entry name" value="DHquinase_I"/>
</dbReference>
<evidence type="ECO:0000256" key="1">
    <source>
        <dbReference type="SAM" id="SignalP"/>
    </source>
</evidence>
<dbReference type="GO" id="GO:0003855">
    <property type="term" value="F:3-dehydroquinate dehydratase activity"/>
    <property type="evidence" value="ECO:0007669"/>
    <property type="project" value="InterPro"/>
</dbReference>
<dbReference type="Gene3D" id="3.40.50.720">
    <property type="entry name" value="NAD(P)-binding Rossmann-like Domain"/>
    <property type="match status" value="1"/>
</dbReference>
<feature type="domain" description="Shikimate dehydrogenase substrate binding N-terminal" evidence="2">
    <location>
        <begin position="568"/>
        <end position="650"/>
    </location>
</feature>
<dbReference type="SUPFAM" id="SSF51735">
    <property type="entry name" value="NAD(P)-binding Rossmann-fold domains"/>
    <property type="match status" value="1"/>
</dbReference>
<evidence type="ECO:0000313" key="4">
    <source>
        <dbReference type="EMBL" id="CAD9959336.1"/>
    </source>
</evidence>
<dbReference type="PANTHER" id="PTHR21089:SF1">
    <property type="entry name" value="BIFUNCTIONAL 3-DEHYDROQUINATE DEHYDRATASE_SHIKIMATE DEHYDROGENASE, CHLOROPLASTIC"/>
    <property type="match status" value="1"/>
</dbReference>